<comment type="caution">
    <text evidence="2">The sequence shown here is derived from an EMBL/GenBank/DDBJ whole genome shotgun (WGS) entry which is preliminary data.</text>
</comment>
<evidence type="ECO:0000256" key="1">
    <source>
        <dbReference type="SAM" id="Phobius"/>
    </source>
</evidence>
<dbReference type="PANTHER" id="PTHR36978">
    <property type="entry name" value="P-LOOP CONTAINING NUCLEOTIDE TRIPHOSPHATE HYDROLASE"/>
    <property type="match status" value="1"/>
</dbReference>
<evidence type="ECO:0008006" key="4">
    <source>
        <dbReference type="Google" id="ProtNLM"/>
    </source>
</evidence>
<dbReference type="PANTHER" id="PTHR36978:SF4">
    <property type="entry name" value="P-LOOP CONTAINING NUCLEOSIDE TRIPHOSPHATE HYDROLASE PROTEIN"/>
    <property type="match status" value="1"/>
</dbReference>
<keyword evidence="1" id="KW-0812">Transmembrane</keyword>
<dbReference type="SUPFAM" id="SSF52540">
    <property type="entry name" value="P-loop containing nucleoside triphosphate hydrolases"/>
    <property type="match status" value="1"/>
</dbReference>
<proteinExistence type="predicted"/>
<dbReference type="OrthoDB" id="408152at2759"/>
<dbReference type="AlphaFoldDB" id="A0A9P1GYK6"/>
<organism evidence="2 3">
    <name type="scientific">Parascedosporium putredinis</name>
    <dbReference type="NCBI Taxonomy" id="1442378"/>
    <lineage>
        <taxon>Eukaryota</taxon>
        <taxon>Fungi</taxon>
        <taxon>Dikarya</taxon>
        <taxon>Ascomycota</taxon>
        <taxon>Pezizomycotina</taxon>
        <taxon>Sordariomycetes</taxon>
        <taxon>Hypocreomycetidae</taxon>
        <taxon>Microascales</taxon>
        <taxon>Microascaceae</taxon>
        <taxon>Parascedosporium</taxon>
    </lineage>
</organism>
<feature type="transmembrane region" description="Helical" evidence="1">
    <location>
        <begin position="20"/>
        <end position="37"/>
    </location>
</feature>
<sequence length="290" mass="32680">MTDKPKGPPTPTPADILGRWGTLIAIALAILIGYFAMGSPDSPTGDLASIIDQKIFVIGLSKTGTTSLGDALAQLGYHRSGWEDIRSRWLFHAYTNGRVEALLRHTERFGAFEDIPWSLAYREMADAYPTAKFILSLRDSEEDWLSSIRAHTRRRSWNGHTTMYGCLRADDCPEKYLAKYRQHSEETVQFFSDRGELNRLLTFYIDSPREMANATDEDSRWAQLQAFLEVEDGDASRRGEFPHANSKLGFLNRDPFGLSKTIDQFVFNAETSFLEAAKAIGANLGWRIKG</sequence>
<dbReference type="Pfam" id="PF17784">
    <property type="entry name" value="Sulfotransfer_4"/>
    <property type="match status" value="1"/>
</dbReference>
<accession>A0A9P1GYK6</accession>
<gene>
    <name evidence="2" type="ORF">PPNO1_LOCUS2967</name>
</gene>
<dbReference type="Proteomes" id="UP000838763">
    <property type="component" value="Unassembled WGS sequence"/>
</dbReference>
<reference evidence="2" key="1">
    <citation type="submission" date="2022-11" db="EMBL/GenBank/DDBJ databases">
        <authorList>
            <person name="Scott C."/>
            <person name="Bruce N."/>
        </authorList>
    </citation>
    <scope>NUCLEOTIDE SEQUENCE</scope>
</reference>
<dbReference type="InterPro" id="IPR027417">
    <property type="entry name" value="P-loop_NTPase"/>
</dbReference>
<dbReference type="Gene3D" id="3.40.50.300">
    <property type="entry name" value="P-loop containing nucleotide triphosphate hydrolases"/>
    <property type="match status" value="1"/>
</dbReference>
<dbReference type="EMBL" id="CALLCH030000007">
    <property type="protein sequence ID" value="CAI4213217.1"/>
    <property type="molecule type" value="Genomic_DNA"/>
</dbReference>
<keyword evidence="1" id="KW-1133">Transmembrane helix</keyword>
<protein>
    <recommendedName>
        <fullName evidence="4">Sulfotransferase family protein</fullName>
    </recommendedName>
</protein>
<dbReference type="InterPro" id="IPR040632">
    <property type="entry name" value="Sulfotransfer_4"/>
</dbReference>
<keyword evidence="3" id="KW-1185">Reference proteome</keyword>
<evidence type="ECO:0000313" key="3">
    <source>
        <dbReference type="Proteomes" id="UP000838763"/>
    </source>
</evidence>
<keyword evidence="1" id="KW-0472">Membrane</keyword>
<name>A0A9P1GYK6_9PEZI</name>
<evidence type="ECO:0000313" key="2">
    <source>
        <dbReference type="EMBL" id="CAI4213217.1"/>
    </source>
</evidence>